<dbReference type="Proteomes" id="UP000001870">
    <property type="component" value="Chromosome"/>
</dbReference>
<evidence type="ECO:0000256" key="1">
    <source>
        <dbReference type="SAM" id="SignalP"/>
    </source>
</evidence>
<evidence type="ECO:0008006" key="4">
    <source>
        <dbReference type="Google" id="ProtNLM"/>
    </source>
</evidence>
<feature type="chain" id="PRO_5003277439" description="Cupin" evidence="1">
    <location>
        <begin position="29"/>
        <end position="152"/>
    </location>
</feature>
<name>F2GB57_ALTMD</name>
<dbReference type="EMBL" id="CP001103">
    <property type="protein sequence ID" value="AEA97963.1"/>
    <property type="molecule type" value="Genomic_DNA"/>
</dbReference>
<reference evidence="2 3" key="2">
    <citation type="journal article" date="2015" name="Antonie Van Leeuwenhoek">
        <title>Ecophysiological diversity of a novel member of the genus Alteromonas, and description of Alteromonas mediterranea sp. nov.</title>
        <authorList>
            <person name="Ivanova E.P."/>
            <person name="Lopez-Perez M."/>
            <person name="Zabalos M."/>
            <person name="Nguyen S.H."/>
            <person name="Webb H.K."/>
            <person name="Ryan J."/>
            <person name="Lagutin K."/>
            <person name="Vyssotski M."/>
            <person name="Crawford R.J."/>
            <person name="Rodriguez-Valera F."/>
        </authorList>
    </citation>
    <scope>NUCLEOTIDE SEQUENCE [LARGE SCALE GENOMIC DNA]</scope>
    <source>
        <strain evidence="3">DSM 17117 / CIP 110805 / LMG 28347 / Deep ecotype</strain>
    </source>
</reference>
<keyword evidence="3" id="KW-1185">Reference proteome</keyword>
<reference evidence="2 3" key="1">
    <citation type="journal article" date="2008" name="ISME J.">
        <title>Comparative genomics of two ecotypes of the marine planktonic copiotroph Alteromonas macleodii suggests alternative lifestyles associated with different kinds of particulate organic matter.</title>
        <authorList>
            <person name="Ivars-Martinez E."/>
            <person name="Martin-Cuadrado A.B."/>
            <person name="D'Auria G."/>
            <person name="Mira A."/>
            <person name="Ferriera S."/>
            <person name="Johnson J."/>
            <person name="Friedman R."/>
            <person name="Rodriguez-Valera F."/>
        </authorList>
    </citation>
    <scope>NUCLEOTIDE SEQUENCE [LARGE SCALE GENOMIC DNA]</scope>
    <source>
        <strain evidence="3">DSM 17117 / CIP 110805 / LMG 28347 / Deep ecotype</strain>
    </source>
</reference>
<gene>
    <name evidence="2" type="ordered locus">MADE_1009125</name>
</gene>
<dbReference type="InterPro" id="IPR014710">
    <property type="entry name" value="RmlC-like_jellyroll"/>
</dbReference>
<dbReference type="SUPFAM" id="SSF51182">
    <property type="entry name" value="RmlC-like cupins"/>
    <property type="match status" value="1"/>
</dbReference>
<dbReference type="Gene3D" id="2.60.120.10">
    <property type="entry name" value="Jelly Rolls"/>
    <property type="match status" value="1"/>
</dbReference>
<accession>F2GB57</accession>
<organism evidence="2 3">
    <name type="scientific">Alteromonas mediterranea (strain DSM 17117 / CIP 110805 / LMG 28347 / Deep ecotype)</name>
    <dbReference type="NCBI Taxonomy" id="1774373"/>
    <lineage>
        <taxon>Bacteria</taxon>
        <taxon>Pseudomonadati</taxon>
        <taxon>Pseudomonadota</taxon>
        <taxon>Gammaproteobacteria</taxon>
        <taxon>Alteromonadales</taxon>
        <taxon>Alteromonadaceae</taxon>
        <taxon>Alteromonas/Salinimonas group</taxon>
        <taxon>Alteromonas</taxon>
    </lineage>
</organism>
<dbReference type="InterPro" id="IPR011051">
    <property type="entry name" value="RmlC_Cupin_sf"/>
</dbReference>
<proteinExistence type="predicted"/>
<sequence length="152" mass="16424">MKHLKLAKLTIASLLVSASVYIAPSVQAETKVTTAEDINWGYLNPARGDKSPGAADLWGDRTKDTATGMLVRFNKGIEGSITSSGDEFKAVVIQGSLSYIDENKSNARTLNAGSYVASSTPAKHRLRNISDDETIVYVRASSKYQVNDLVSR</sequence>
<dbReference type="Pfam" id="PF14499">
    <property type="entry name" value="DUF4437"/>
    <property type="match status" value="1"/>
</dbReference>
<feature type="signal peptide" evidence="1">
    <location>
        <begin position="1"/>
        <end position="28"/>
    </location>
</feature>
<dbReference type="HOGENOM" id="CLU_1718510_0_0_6"/>
<evidence type="ECO:0000313" key="3">
    <source>
        <dbReference type="Proteomes" id="UP000001870"/>
    </source>
</evidence>
<dbReference type="KEGG" id="amc:MADE_1009125"/>
<dbReference type="AlphaFoldDB" id="F2GB57"/>
<keyword evidence="1" id="KW-0732">Signal</keyword>
<protein>
    <recommendedName>
        <fullName evidence="4">Cupin</fullName>
    </recommendedName>
</protein>
<evidence type="ECO:0000313" key="2">
    <source>
        <dbReference type="EMBL" id="AEA97963.1"/>
    </source>
</evidence>
<dbReference type="InterPro" id="IPR028013">
    <property type="entry name" value="DUF4437"/>
</dbReference>